<dbReference type="GO" id="GO:0006457">
    <property type="term" value="P:protein folding"/>
    <property type="evidence" value="ECO:0007669"/>
    <property type="project" value="TreeGrafter"/>
</dbReference>
<dbReference type="GO" id="GO:0016853">
    <property type="term" value="F:isomerase activity"/>
    <property type="evidence" value="ECO:0007669"/>
    <property type="project" value="UniProtKB-KW"/>
</dbReference>
<dbReference type="PANTHER" id="PTHR18929">
    <property type="entry name" value="PROTEIN DISULFIDE ISOMERASE"/>
    <property type="match status" value="1"/>
</dbReference>
<dbReference type="FunFam" id="3.40.30.10:FF:000177">
    <property type="entry name" value="Protein disulfide isomerase like, testis expressed"/>
    <property type="match status" value="1"/>
</dbReference>
<evidence type="ECO:0000256" key="9">
    <source>
        <dbReference type="ARBA" id="ARBA00023186"/>
    </source>
</evidence>
<dbReference type="Ensembl" id="ENSLCNT00005029495.1">
    <property type="protein sequence ID" value="ENSLCNP00005026399.1"/>
    <property type="gene ID" value="ENSLCNG00005017184.1"/>
</dbReference>
<keyword evidence="4" id="KW-0221">Differentiation</keyword>
<dbReference type="FunFam" id="3.40.30.10:FF:000191">
    <property type="entry name" value="Protein disulfide isomerase like, testis expressed"/>
    <property type="match status" value="1"/>
</dbReference>
<evidence type="ECO:0000256" key="2">
    <source>
        <dbReference type="ARBA" id="ARBA00022473"/>
    </source>
</evidence>
<name>A0A667I105_LYNCA</name>
<evidence type="ECO:0000256" key="10">
    <source>
        <dbReference type="ARBA" id="ARBA00023235"/>
    </source>
</evidence>
<dbReference type="Gene3D" id="3.40.30.10">
    <property type="entry name" value="Glutaredoxin"/>
    <property type="match status" value="4"/>
</dbReference>
<keyword evidence="3 14" id="KW-0732">Signal</keyword>
<reference evidence="16" key="1">
    <citation type="submission" date="2025-08" db="UniProtKB">
        <authorList>
            <consortium name="Ensembl"/>
        </authorList>
    </citation>
    <scope>IDENTIFICATION</scope>
</reference>
<dbReference type="Pfam" id="PF00085">
    <property type="entry name" value="Thioredoxin"/>
    <property type="match status" value="1"/>
</dbReference>
<feature type="domain" description="Thioredoxin" evidence="15">
    <location>
        <begin position="405"/>
        <end position="518"/>
    </location>
</feature>
<keyword evidence="10" id="KW-0413">Isomerase</keyword>
<dbReference type="SUPFAM" id="SSF52833">
    <property type="entry name" value="Thioredoxin-like"/>
    <property type="match status" value="4"/>
</dbReference>
<gene>
    <name evidence="16" type="primary">PDILT</name>
</gene>
<dbReference type="PROSITE" id="PS51352">
    <property type="entry name" value="THIOREDOXIN_2"/>
    <property type="match status" value="1"/>
</dbReference>
<evidence type="ECO:0000313" key="16">
    <source>
        <dbReference type="Ensembl" id="ENSLCNP00005026399.1"/>
    </source>
</evidence>
<evidence type="ECO:0000313" key="17">
    <source>
        <dbReference type="Proteomes" id="UP000472241"/>
    </source>
</evidence>
<dbReference type="Pfam" id="PF13848">
    <property type="entry name" value="Thioredoxin_6"/>
    <property type="match status" value="1"/>
</dbReference>
<keyword evidence="9" id="KW-0143">Chaperone</keyword>
<dbReference type="GO" id="GO:0007283">
    <property type="term" value="P:spermatogenesis"/>
    <property type="evidence" value="ECO:0007669"/>
    <property type="project" value="UniProtKB-KW"/>
</dbReference>
<dbReference type="GO" id="GO:0030154">
    <property type="term" value="P:cell differentiation"/>
    <property type="evidence" value="ECO:0007669"/>
    <property type="project" value="UniProtKB-KW"/>
</dbReference>
<feature type="signal peptide" evidence="14">
    <location>
        <begin position="1"/>
        <end position="39"/>
    </location>
</feature>
<dbReference type="FunFam" id="3.40.30.10:FF:000209">
    <property type="entry name" value="Protein disulfide isomerase like, testis expressed"/>
    <property type="match status" value="1"/>
</dbReference>
<protein>
    <recommendedName>
        <fullName evidence="12">Protein disulfide-isomerase-like protein of the testis</fullName>
    </recommendedName>
</protein>
<feature type="compositionally biased region" description="Basic and acidic residues" evidence="13">
    <location>
        <begin position="566"/>
        <end position="604"/>
    </location>
</feature>
<evidence type="ECO:0000256" key="3">
    <source>
        <dbReference type="ARBA" id="ARBA00022729"/>
    </source>
</evidence>
<evidence type="ECO:0000256" key="14">
    <source>
        <dbReference type="SAM" id="SignalP"/>
    </source>
</evidence>
<evidence type="ECO:0000256" key="6">
    <source>
        <dbReference type="ARBA" id="ARBA00022871"/>
    </source>
</evidence>
<accession>A0A667I105</accession>
<dbReference type="CDD" id="cd02961">
    <property type="entry name" value="PDI_a_family"/>
    <property type="match status" value="1"/>
</dbReference>
<keyword evidence="5" id="KW-0256">Endoplasmic reticulum</keyword>
<dbReference type="PANTHER" id="PTHR18929:SF58">
    <property type="entry name" value="PROTEIN DISULFIDE-ISOMERASE-LIKE PROTEIN OF THE TESTIS"/>
    <property type="match status" value="1"/>
</dbReference>
<keyword evidence="17" id="KW-1185">Reference proteome</keyword>
<keyword evidence="2" id="KW-0217">Developmental protein</keyword>
<dbReference type="InterPro" id="IPR013766">
    <property type="entry name" value="Thioredoxin_domain"/>
</dbReference>
<evidence type="ECO:0000256" key="5">
    <source>
        <dbReference type="ARBA" id="ARBA00022824"/>
    </source>
</evidence>
<feature type="region of interest" description="Disordered" evidence="13">
    <location>
        <begin position="560"/>
        <end position="604"/>
    </location>
</feature>
<evidence type="ECO:0000256" key="12">
    <source>
        <dbReference type="ARBA" id="ARBA00069082"/>
    </source>
</evidence>
<dbReference type="FunFam" id="3.40.30.10:FF:000167">
    <property type="entry name" value="Protein disulfide isomerase like, testis expressed"/>
    <property type="match status" value="1"/>
</dbReference>
<evidence type="ECO:0000256" key="7">
    <source>
        <dbReference type="ARBA" id="ARBA00023157"/>
    </source>
</evidence>
<evidence type="ECO:0000256" key="11">
    <source>
        <dbReference type="ARBA" id="ARBA00056306"/>
    </source>
</evidence>
<dbReference type="CDD" id="cd02995">
    <property type="entry name" value="PDI_a_PDI_a'_C"/>
    <property type="match status" value="1"/>
</dbReference>
<dbReference type="InterPro" id="IPR036249">
    <property type="entry name" value="Thioredoxin-like_sf"/>
</dbReference>
<dbReference type="Proteomes" id="UP000472241">
    <property type="component" value="Unplaced"/>
</dbReference>
<evidence type="ECO:0000259" key="15">
    <source>
        <dbReference type="PROSITE" id="PS51352"/>
    </source>
</evidence>
<feature type="chain" id="PRO_5025491683" description="Protein disulfide-isomerase-like protein of the testis" evidence="14">
    <location>
        <begin position="40"/>
        <end position="604"/>
    </location>
</feature>
<comment type="function">
    <text evidence="11">Probable redox-inactive chaperone involved in spermatogenesis.</text>
</comment>
<dbReference type="CDD" id="cd02981">
    <property type="entry name" value="PDI_b_family"/>
    <property type="match status" value="1"/>
</dbReference>
<dbReference type="AlphaFoldDB" id="A0A667I105"/>
<evidence type="ECO:0000256" key="4">
    <source>
        <dbReference type="ARBA" id="ARBA00022782"/>
    </source>
</evidence>
<comment type="similarity">
    <text evidence="1">Belongs to the protein disulfide isomerase family.</text>
</comment>
<evidence type="ECO:0000256" key="8">
    <source>
        <dbReference type="ARBA" id="ARBA00023180"/>
    </source>
</evidence>
<organism evidence="16 17">
    <name type="scientific">Lynx canadensis</name>
    <name type="common">Canada lynx</name>
    <name type="synonym">Felis canadensis</name>
    <dbReference type="NCBI Taxonomy" id="61383"/>
    <lineage>
        <taxon>Eukaryota</taxon>
        <taxon>Metazoa</taxon>
        <taxon>Chordata</taxon>
        <taxon>Craniata</taxon>
        <taxon>Vertebrata</taxon>
        <taxon>Euteleostomi</taxon>
        <taxon>Mammalia</taxon>
        <taxon>Eutheria</taxon>
        <taxon>Laurasiatheria</taxon>
        <taxon>Carnivora</taxon>
        <taxon>Feliformia</taxon>
        <taxon>Felidae</taxon>
        <taxon>Felinae</taxon>
        <taxon>Lynx</taxon>
    </lineage>
</organism>
<dbReference type="CDD" id="cd02982">
    <property type="entry name" value="PDI_b'_family"/>
    <property type="match status" value="1"/>
</dbReference>
<keyword evidence="8" id="KW-0325">Glycoprotein</keyword>
<evidence type="ECO:0000256" key="1">
    <source>
        <dbReference type="ARBA" id="ARBA00006347"/>
    </source>
</evidence>
<reference evidence="16" key="2">
    <citation type="submission" date="2025-09" db="UniProtKB">
        <authorList>
            <consortium name="Ensembl"/>
        </authorList>
    </citation>
    <scope>IDENTIFICATION</scope>
</reference>
<sequence length="604" mass="69324">MMTWCPATCVDKGSRSSLWPYKIAMELLWISLLLAASRGSTVQGFPEEDVKEASINISQPLHIVEEGNLLVLTPAGLTQMLNQTRFLMVLFHNPSSKQSRSLAEELGKAVEIMGKGKNGLGFGKADITVEKELQTEFNVKEAPELKLFFEGNRSEPISCKGVVESTALVVWLRRQISQKAFLFNNTQQVLDFVKSRPLVIIGFFQDLEEEVAELFYDVIKDFPELTFGVISISNAIGRFHVTLDSLLVFKKGKIVNREELINDSTNKQVLNQVIKQHLTDFVIEYNTESKDLIYELHILNHMLLFASKRSESFGMIMQHYKLASKEFTNKILFIIVDADEPRNGHIFKYFRITEVNIPCVQILNLSSDARYKMPSEEITYENLKKFGRSFLNRSAKKHQSSEEIPKYWDQGPVKQLVGKNFNVVVFDKERDVFVMFYAPWSEKCKELFPVLQELGRKYQNHSTVTIAKIDIMANDIQLMYLDRYPFFRLFPTNSQQAVLYKGEHTLKGFSDFLETQIKTRIEDEDGLLSTEQSKVTEEEALAEEKEVPIIKKELRDQKLPGIENVTKLEEPAGQKEPAKEEEEKVAKPKGPPKEEKKPKVKEEL</sequence>
<evidence type="ECO:0000256" key="13">
    <source>
        <dbReference type="SAM" id="MobiDB-lite"/>
    </source>
</evidence>
<dbReference type="GO" id="GO:0005783">
    <property type="term" value="C:endoplasmic reticulum"/>
    <property type="evidence" value="ECO:0007669"/>
    <property type="project" value="TreeGrafter"/>
</dbReference>
<keyword evidence="6" id="KW-0744">Spermatogenesis</keyword>
<proteinExistence type="inferred from homology"/>
<keyword evidence="7" id="KW-1015">Disulfide bond</keyword>